<dbReference type="EC" id="2.7.7.38" evidence="5"/>
<dbReference type="SUPFAM" id="SSF53448">
    <property type="entry name" value="Nucleotide-diphospho-sugar transferases"/>
    <property type="match status" value="1"/>
</dbReference>
<dbReference type="OrthoDB" id="9815559at2"/>
<evidence type="ECO:0000313" key="7">
    <source>
        <dbReference type="Proteomes" id="UP000183685"/>
    </source>
</evidence>
<dbReference type="EMBL" id="FNAK01000009">
    <property type="protein sequence ID" value="SDE72586.1"/>
    <property type="molecule type" value="Genomic_DNA"/>
</dbReference>
<dbReference type="NCBIfam" id="NF003950">
    <property type="entry name" value="PRK05450.1-3"/>
    <property type="match status" value="1"/>
</dbReference>
<comment type="similarity">
    <text evidence="5">Belongs to the KdsB family.</text>
</comment>
<keyword evidence="5" id="KW-0963">Cytoplasm</keyword>
<dbReference type="GO" id="GO:0033468">
    <property type="term" value="P:CMP-keto-3-deoxy-D-manno-octulosonic acid biosynthetic process"/>
    <property type="evidence" value="ECO:0007669"/>
    <property type="project" value="UniProtKB-UniRule"/>
</dbReference>
<keyword evidence="2 5" id="KW-0808">Transferase</keyword>
<dbReference type="Proteomes" id="UP000183685">
    <property type="component" value="Unassembled WGS sequence"/>
</dbReference>
<evidence type="ECO:0000256" key="5">
    <source>
        <dbReference type="HAMAP-Rule" id="MF_00057"/>
    </source>
</evidence>
<evidence type="ECO:0000256" key="4">
    <source>
        <dbReference type="ARBA" id="ARBA00022985"/>
    </source>
</evidence>
<reference evidence="6 7" key="1">
    <citation type="submission" date="2016-10" db="EMBL/GenBank/DDBJ databases">
        <authorList>
            <person name="de Groot N.N."/>
        </authorList>
    </citation>
    <scope>NUCLEOTIDE SEQUENCE [LARGE SCALE GENOMIC DNA]</scope>
    <source>
        <strain evidence="6 7">CGMCC 1.9109</strain>
    </source>
</reference>
<dbReference type="Pfam" id="PF02348">
    <property type="entry name" value="CTP_transf_3"/>
    <property type="match status" value="1"/>
</dbReference>
<dbReference type="UniPathway" id="UPA00358">
    <property type="reaction ID" value="UER00476"/>
</dbReference>
<dbReference type="RefSeq" id="WP_068303746.1">
    <property type="nucleotide sequence ID" value="NZ_DAIOMO010000007.1"/>
</dbReference>
<dbReference type="AlphaFoldDB" id="A0A1G7F9P5"/>
<proteinExistence type="inferred from homology"/>
<comment type="function">
    <text evidence="5">Activates KDO (a required 8-carbon sugar) for incorporation into bacterial lipopolysaccharide in Gram-negative bacteria.</text>
</comment>
<dbReference type="PANTHER" id="PTHR42866:SF2">
    <property type="entry name" value="3-DEOXY-MANNO-OCTULOSONATE CYTIDYLYLTRANSFERASE, MITOCHONDRIAL"/>
    <property type="match status" value="1"/>
</dbReference>
<dbReference type="NCBIfam" id="TIGR00466">
    <property type="entry name" value="kdsB"/>
    <property type="match status" value="1"/>
</dbReference>
<dbReference type="STRING" id="637679.GCA_001550055_01654"/>
<dbReference type="GO" id="GO:0005829">
    <property type="term" value="C:cytosol"/>
    <property type="evidence" value="ECO:0007669"/>
    <property type="project" value="TreeGrafter"/>
</dbReference>
<name>A0A1G7F9P5_9PROT</name>
<dbReference type="NCBIfam" id="NF003952">
    <property type="entry name" value="PRK05450.1-5"/>
    <property type="match status" value="1"/>
</dbReference>
<dbReference type="InterPro" id="IPR004528">
    <property type="entry name" value="KdsB"/>
</dbReference>
<keyword evidence="3 5" id="KW-0548">Nucleotidyltransferase</keyword>
<comment type="pathway">
    <text evidence="5">Nucleotide-sugar biosynthesis; CMP-3-deoxy-D-manno-octulosonate biosynthesis; CMP-3-deoxy-D-manno-octulosonate from 3-deoxy-D-manno-octulosonate and CTP: step 1/1.</text>
</comment>
<sequence>MTFKIVIPARYASSRLPGKPLADICGKPMIQHVWERCGTCGADDVVVATDDARVFDVARGFGAQAVMTALDHASGTDRIAEVVDILGCHDDEIIVNVQGDEPMMPPALVRAVADLLAGSPDAALATASHAIASMDDLVNPNVVKVVTDKAGSACYFSRSAIPHERGAERPDLQRFAYQRHIGIYAYRAGTLRQLTLLPPAPLEELEALEQLRALYHGMKIVVAEVADAPPAGVDTEKDLAAVRAMMGIGG</sequence>
<evidence type="ECO:0000256" key="1">
    <source>
        <dbReference type="ARBA" id="ARBA00004370"/>
    </source>
</evidence>
<dbReference type="FunFam" id="3.90.550.10:FF:000011">
    <property type="entry name" value="3-deoxy-manno-octulosonate cytidylyltransferase"/>
    <property type="match status" value="1"/>
</dbReference>
<comment type="subcellular location">
    <subcellularLocation>
        <location evidence="5">Cytoplasm</location>
    </subcellularLocation>
    <subcellularLocation>
        <location evidence="1">Membrane</location>
    </subcellularLocation>
</comment>
<keyword evidence="4 5" id="KW-0448">Lipopolysaccharide biosynthesis</keyword>
<accession>A0A1G7F9P5</accession>
<dbReference type="PANTHER" id="PTHR42866">
    <property type="entry name" value="3-DEOXY-MANNO-OCTULOSONATE CYTIDYLYLTRANSFERASE"/>
    <property type="match status" value="1"/>
</dbReference>
<evidence type="ECO:0000313" key="6">
    <source>
        <dbReference type="EMBL" id="SDE72586.1"/>
    </source>
</evidence>
<keyword evidence="7" id="KW-1185">Reference proteome</keyword>
<protein>
    <recommendedName>
        <fullName evidence="5">3-deoxy-manno-octulosonate cytidylyltransferase</fullName>
        <ecNumber evidence="5">2.7.7.38</ecNumber>
    </recommendedName>
    <alternativeName>
        <fullName evidence="5">CMP-2-keto-3-deoxyoctulosonic acid synthase</fullName>
        <shortName evidence="5">CKS</shortName>
        <shortName evidence="5">CMP-KDO synthase</shortName>
    </alternativeName>
</protein>
<gene>
    <name evidence="5" type="primary">kdsB</name>
    <name evidence="6" type="ORF">SAMN04488071_3682</name>
</gene>
<dbReference type="InterPro" id="IPR029044">
    <property type="entry name" value="Nucleotide-diphossugar_trans"/>
</dbReference>
<dbReference type="CDD" id="cd02517">
    <property type="entry name" value="CMP-KDO-Synthetase"/>
    <property type="match status" value="1"/>
</dbReference>
<dbReference type="GO" id="GO:0009103">
    <property type="term" value="P:lipopolysaccharide biosynthetic process"/>
    <property type="evidence" value="ECO:0007669"/>
    <property type="project" value="UniProtKB-UniRule"/>
</dbReference>
<dbReference type="GO" id="GO:0008690">
    <property type="term" value="F:3-deoxy-manno-octulosonate cytidylyltransferase activity"/>
    <property type="evidence" value="ECO:0007669"/>
    <property type="project" value="UniProtKB-UniRule"/>
</dbReference>
<dbReference type="InterPro" id="IPR003329">
    <property type="entry name" value="Cytidylyl_trans"/>
</dbReference>
<dbReference type="HAMAP" id="MF_00057">
    <property type="entry name" value="KdsB"/>
    <property type="match status" value="1"/>
</dbReference>
<dbReference type="NCBIfam" id="NF009905">
    <property type="entry name" value="PRK13368.1"/>
    <property type="match status" value="1"/>
</dbReference>
<organism evidence="6 7">
    <name type="scientific">Kordiimonas lacus</name>
    <dbReference type="NCBI Taxonomy" id="637679"/>
    <lineage>
        <taxon>Bacteria</taxon>
        <taxon>Pseudomonadati</taxon>
        <taxon>Pseudomonadota</taxon>
        <taxon>Alphaproteobacteria</taxon>
        <taxon>Kordiimonadales</taxon>
        <taxon>Kordiimonadaceae</taxon>
        <taxon>Kordiimonas</taxon>
    </lineage>
</organism>
<evidence type="ECO:0000256" key="2">
    <source>
        <dbReference type="ARBA" id="ARBA00022679"/>
    </source>
</evidence>
<comment type="catalytic activity">
    <reaction evidence="5">
        <text>3-deoxy-alpha-D-manno-oct-2-ulosonate + CTP = CMP-3-deoxy-beta-D-manno-octulosonate + diphosphate</text>
        <dbReference type="Rhea" id="RHEA:23448"/>
        <dbReference type="ChEBI" id="CHEBI:33019"/>
        <dbReference type="ChEBI" id="CHEBI:37563"/>
        <dbReference type="ChEBI" id="CHEBI:85986"/>
        <dbReference type="ChEBI" id="CHEBI:85987"/>
        <dbReference type="EC" id="2.7.7.38"/>
    </reaction>
</comment>
<dbReference type="Gene3D" id="3.90.550.10">
    <property type="entry name" value="Spore Coat Polysaccharide Biosynthesis Protein SpsA, Chain A"/>
    <property type="match status" value="1"/>
</dbReference>
<dbReference type="GO" id="GO:0016020">
    <property type="term" value="C:membrane"/>
    <property type="evidence" value="ECO:0007669"/>
    <property type="project" value="UniProtKB-SubCell"/>
</dbReference>
<evidence type="ECO:0000256" key="3">
    <source>
        <dbReference type="ARBA" id="ARBA00022695"/>
    </source>
</evidence>